<organism evidence="1 2">
    <name type="scientific">Brachionus plicatilis</name>
    <name type="common">Marine rotifer</name>
    <name type="synonym">Brachionus muelleri</name>
    <dbReference type="NCBI Taxonomy" id="10195"/>
    <lineage>
        <taxon>Eukaryota</taxon>
        <taxon>Metazoa</taxon>
        <taxon>Spiralia</taxon>
        <taxon>Gnathifera</taxon>
        <taxon>Rotifera</taxon>
        <taxon>Eurotatoria</taxon>
        <taxon>Monogononta</taxon>
        <taxon>Pseudotrocha</taxon>
        <taxon>Ploima</taxon>
        <taxon>Brachionidae</taxon>
        <taxon>Brachionus</taxon>
    </lineage>
</organism>
<dbReference type="Proteomes" id="UP000276133">
    <property type="component" value="Unassembled WGS sequence"/>
</dbReference>
<accession>A0A3M7PE54</accession>
<proteinExistence type="predicted"/>
<reference evidence="1 2" key="1">
    <citation type="journal article" date="2018" name="Sci. Rep.">
        <title>Genomic signatures of local adaptation to the degree of environmental predictability in rotifers.</title>
        <authorList>
            <person name="Franch-Gras L."/>
            <person name="Hahn C."/>
            <person name="Garcia-Roger E.M."/>
            <person name="Carmona M.J."/>
            <person name="Serra M."/>
            <person name="Gomez A."/>
        </authorList>
    </citation>
    <scope>NUCLEOTIDE SEQUENCE [LARGE SCALE GENOMIC DNA]</scope>
    <source>
        <strain evidence="1">HYR1</strain>
    </source>
</reference>
<dbReference type="AlphaFoldDB" id="A0A3M7PE54"/>
<protein>
    <submittedName>
        <fullName evidence="1">Uncharacterized protein</fullName>
    </submittedName>
</protein>
<dbReference type="EMBL" id="REGN01011435">
    <property type="protein sequence ID" value="RMZ97416.1"/>
    <property type="molecule type" value="Genomic_DNA"/>
</dbReference>
<keyword evidence="2" id="KW-1185">Reference proteome</keyword>
<evidence type="ECO:0000313" key="1">
    <source>
        <dbReference type="EMBL" id="RMZ97416.1"/>
    </source>
</evidence>
<sequence>MGRRSSPFPVPFEQRLRPDTEVTASSWSSTPENGRQYEKIKNYFVVDVIKKIGLKSEFNFKISINV</sequence>
<gene>
    <name evidence="1" type="ORF">BpHYR1_019259</name>
</gene>
<evidence type="ECO:0000313" key="2">
    <source>
        <dbReference type="Proteomes" id="UP000276133"/>
    </source>
</evidence>
<name>A0A3M7PE54_BRAPC</name>
<comment type="caution">
    <text evidence="1">The sequence shown here is derived from an EMBL/GenBank/DDBJ whole genome shotgun (WGS) entry which is preliminary data.</text>
</comment>